<evidence type="ECO:0000256" key="6">
    <source>
        <dbReference type="ARBA" id="ARBA00022792"/>
    </source>
</evidence>
<accession>A0A1E5S0A8</accession>
<comment type="function">
    <text evidence="1 12">Component of the MICOS complex, a large protein complex of the mitochondrial inner membrane that plays crucial roles in the maintenance of crista junctions, inner membrane architecture, and formation of contact sites to the outer membrane.</text>
</comment>
<gene>
    <name evidence="13" type="ORF">AWRI3579_g59</name>
</gene>
<keyword evidence="9" id="KW-0472">Membrane</keyword>
<keyword evidence="14" id="KW-1185">Reference proteome</keyword>
<keyword evidence="7" id="KW-1133">Transmembrane helix</keyword>
<comment type="caution">
    <text evidence="13">The sequence shown here is derived from an EMBL/GenBank/DDBJ whole genome shotgun (WGS) entry which is preliminary data.</text>
</comment>
<comment type="similarity">
    <text evidence="3 12">Belongs to the MICOS complex subunit Mic12 family.</text>
</comment>
<evidence type="ECO:0000256" key="12">
    <source>
        <dbReference type="RuleBase" id="RU363010"/>
    </source>
</evidence>
<dbReference type="Pfam" id="PF17050">
    <property type="entry name" value="AIM5"/>
    <property type="match status" value="1"/>
</dbReference>
<evidence type="ECO:0000313" key="13">
    <source>
        <dbReference type="EMBL" id="OEJ92445.1"/>
    </source>
</evidence>
<dbReference type="AlphaFoldDB" id="A0A1E5S0A8"/>
<protein>
    <recommendedName>
        <fullName evidence="4 12">MICOS complex subunit MIC12</fullName>
    </recommendedName>
    <alternativeName>
        <fullName evidence="11 12">Altered inheritance of mitochondria protein 5, mitochondrial</fullName>
    </alternativeName>
    <alternativeName>
        <fullName evidence="10 12">Found in mitochondrial proteome protein 51</fullName>
    </alternativeName>
</protein>
<comment type="subunit">
    <text evidence="12">Component of the mitochondrial contact site and cristae organizing system (MICOS) complex.</text>
</comment>
<keyword evidence="5" id="KW-0812">Transmembrane</keyword>
<comment type="subcellular location">
    <subcellularLocation>
        <location evidence="2 12">Mitochondrion inner membrane</location>
        <topology evidence="2 12">Single-pass membrane protein</topology>
    </subcellularLocation>
</comment>
<dbReference type="GO" id="GO:0044284">
    <property type="term" value="C:mitochondrial crista junction"/>
    <property type="evidence" value="ECO:0007669"/>
    <property type="project" value="InterPro"/>
</dbReference>
<dbReference type="FunCoup" id="A0A1E5S0A8">
    <property type="interactions" value="47"/>
</dbReference>
<dbReference type="GO" id="GO:0042407">
    <property type="term" value="P:cristae formation"/>
    <property type="evidence" value="ECO:0007669"/>
    <property type="project" value="InterPro"/>
</dbReference>
<organism evidence="13 14">
    <name type="scientific">Hanseniaspora osmophila</name>
    <dbReference type="NCBI Taxonomy" id="56408"/>
    <lineage>
        <taxon>Eukaryota</taxon>
        <taxon>Fungi</taxon>
        <taxon>Dikarya</taxon>
        <taxon>Ascomycota</taxon>
        <taxon>Saccharomycotina</taxon>
        <taxon>Saccharomycetes</taxon>
        <taxon>Saccharomycodales</taxon>
        <taxon>Saccharomycodaceae</taxon>
        <taxon>Hanseniaspora</taxon>
    </lineage>
</organism>
<evidence type="ECO:0000313" key="14">
    <source>
        <dbReference type="Proteomes" id="UP000095728"/>
    </source>
</evidence>
<dbReference type="EMBL" id="LPNM01000001">
    <property type="protein sequence ID" value="OEJ92445.1"/>
    <property type="molecule type" value="Genomic_DNA"/>
</dbReference>
<evidence type="ECO:0000256" key="2">
    <source>
        <dbReference type="ARBA" id="ARBA00004434"/>
    </source>
</evidence>
<dbReference type="InterPro" id="IPR031463">
    <property type="entry name" value="Mic12"/>
</dbReference>
<proteinExistence type="inferred from homology"/>
<evidence type="ECO:0000256" key="3">
    <source>
        <dbReference type="ARBA" id="ARBA00009188"/>
    </source>
</evidence>
<evidence type="ECO:0000256" key="8">
    <source>
        <dbReference type="ARBA" id="ARBA00023128"/>
    </source>
</evidence>
<evidence type="ECO:0000256" key="9">
    <source>
        <dbReference type="ARBA" id="ARBA00023136"/>
    </source>
</evidence>
<dbReference type="Proteomes" id="UP000095728">
    <property type="component" value="Unassembled WGS sequence"/>
</dbReference>
<evidence type="ECO:0000256" key="7">
    <source>
        <dbReference type="ARBA" id="ARBA00022989"/>
    </source>
</evidence>
<keyword evidence="6 12" id="KW-0999">Mitochondrion inner membrane</keyword>
<dbReference type="OrthoDB" id="4037694at2759"/>
<evidence type="ECO:0000256" key="11">
    <source>
        <dbReference type="ARBA" id="ARBA00032985"/>
    </source>
</evidence>
<keyword evidence="8 12" id="KW-0496">Mitochondrion</keyword>
<evidence type="ECO:0000256" key="10">
    <source>
        <dbReference type="ARBA" id="ARBA00032159"/>
    </source>
</evidence>
<reference evidence="14" key="1">
    <citation type="journal article" date="2016" name="Genome Announc.">
        <title>Genome sequences of three species of Hanseniaspora isolated from spontaneous wine fermentations.</title>
        <authorList>
            <person name="Sternes P.R."/>
            <person name="Lee D."/>
            <person name="Kutyna D.R."/>
            <person name="Borneman A.R."/>
        </authorList>
    </citation>
    <scope>NUCLEOTIDE SEQUENCE [LARGE SCALE GENOMIC DNA]</scope>
    <source>
        <strain evidence="14">AWRI3579</strain>
    </source>
</reference>
<evidence type="ECO:0000256" key="4">
    <source>
        <dbReference type="ARBA" id="ARBA00018170"/>
    </source>
</evidence>
<evidence type="ECO:0000256" key="1">
    <source>
        <dbReference type="ARBA" id="ARBA00002689"/>
    </source>
</evidence>
<evidence type="ECO:0000256" key="5">
    <source>
        <dbReference type="ARBA" id="ARBA00022692"/>
    </source>
</evidence>
<dbReference type="GO" id="GO:0061617">
    <property type="term" value="C:MICOS complex"/>
    <property type="evidence" value="ECO:0007669"/>
    <property type="project" value="UniProtKB-UniRule"/>
</dbReference>
<sequence>MSKLVKLTSISILSSATLGYLYYNNQYYFKKSEYNQIDNKVVSIIDRKGPAGLQDGTSQTELEQFAPGHYLTRNSKAEVMKDIWNDSVRTGINWIYSLV</sequence>
<name>A0A1E5S0A8_9ASCO</name>
<dbReference type="InParanoid" id="A0A1E5S0A8"/>